<evidence type="ECO:0000313" key="1">
    <source>
        <dbReference type="EMBL" id="MCY6958161.1"/>
    </source>
</evidence>
<comment type="caution">
    <text evidence="1">The sequence shown here is derived from an EMBL/GenBank/DDBJ whole genome shotgun (WGS) entry which is preliminary data.</text>
</comment>
<dbReference type="RefSeq" id="WP_268060570.1">
    <property type="nucleotide sequence ID" value="NZ_JAPQFJ010000004.1"/>
</dbReference>
<name>A0ABT4DAC5_9CLOT</name>
<gene>
    <name evidence="1" type="ORF">OW729_06040</name>
</gene>
<organism evidence="1 2">
    <name type="scientific">Clostridium brassicae</name>
    <dbReference type="NCBI Taxonomy" id="2999072"/>
    <lineage>
        <taxon>Bacteria</taxon>
        <taxon>Bacillati</taxon>
        <taxon>Bacillota</taxon>
        <taxon>Clostridia</taxon>
        <taxon>Eubacteriales</taxon>
        <taxon>Clostridiaceae</taxon>
        <taxon>Clostridium</taxon>
    </lineage>
</organism>
<evidence type="ECO:0000313" key="2">
    <source>
        <dbReference type="Proteomes" id="UP001144612"/>
    </source>
</evidence>
<proteinExistence type="predicted"/>
<dbReference type="Proteomes" id="UP001144612">
    <property type="component" value="Unassembled WGS sequence"/>
</dbReference>
<dbReference type="EMBL" id="JAPQFJ010000004">
    <property type="protein sequence ID" value="MCY6958161.1"/>
    <property type="molecule type" value="Genomic_DNA"/>
</dbReference>
<accession>A0ABT4DAC5</accession>
<sequence>MKITLEVPETMYDYCKRQSGKYFNCNVQAYLSYVLRKEEEKKQARIVQVYDEHVLGKIDVELVKKLKEKDDKEYWVVDTGIGYTLERWIPKTEIEYVLS</sequence>
<reference evidence="1" key="1">
    <citation type="submission" date="2022-12" db="EMBL/GenBank/DDBJ databases">
        <title>Clostridium sp. nov., isolated from industrial wastewater.</title>
        <authorList>
            <person name="Jiayan W."/>
        </authorList>
    </citation>
    <scope>NUCLEOTIDE SEQUENCE</scope>
    <source>
        <strain evidence="1">ZC22-4</strain>
    </source>
</reference>
<keyword evidence="2" id="KW-1185">Reference proteome</keyword>
<protein>
    <submittedName>
        <fullName evidence="1">Uncharacterized protein</fullName>
    </submittedName>
</protein>